<dbReference type="SUPFAM" id="SSF55729">
    <property type="entry name" value="Acyl-CoA N-acyltransferases (Nat)"/>
    <property type="match status" value="1"/>
</dbReference>
<dbReference type="GO" id="GO:0005737">
    <property type="term" value="C:cytoplasm"/>
    <property type="evidence" value="ECO:0007669"/>
    <property type="project" value="TreeGrafter"/>
</dbReference>
<dbReference type="PANTHER" id="PTHR43441:SF2">
    <property type="entry name" value="FAMILY ACETYLTRANSFERASE, PUTATIVE (AFU_ORTHOLOGUE AFUA_7G00850)-RELATED"/>
    <property type="match status" value="1"/>
</dbReference>
<dbReference type="Pfam" id="PF13302">
    <property type="entry name" value="Acetyltransf_3"/>
    <property type="match status" value="1"/>
</dbReference>
<evidence type="ECO:0000313" key="3">
    <source>
        <dbReference type="Proteomes" id="UP000326907"/>
    </source>
</evidence>
<dbReference type="EMBL" id="VYUA01000014">
    <property type="protein sequence ID" value="KAB2591231.1"/>
    <property type="molecule type" value="Genomic_DNA"/>
</dbReference>
<dbReference type="RefSeq" id="WP_151511122.1">
    <property type="nucleotide sequence ID" value="NZ_JBMVCA010000002.1"/>
</dbReference>
<dbReference type="Proteomes" id="UP000326907">
    <property type="component" value="Unassembled WGS sequence"/>
</dbReference>
<dbReference type="Gene3D" id="3.40.630.30">
    <property type="match status" value="1"/>
</dbReference>
<dbReference type="GO" id="GO:0008999">
    <property type="term" value="F:protein-N-terminal-alanine acetyltransferase activity"/>
    <property type="evidence" value="ECO:0007669"/>
    <property type="project" value="TreeGrafter"/>
</dbReference>
<keyword evidence="2" id="KW-0808">Transferase</keyword>
<evidence type="ECO:0000313" key="2">
    <source>
        <dbReference type="EMBL" id="KAB2591231.1"/>
    </source>
</evidence>
<organism evidence="2 3">
    <name type="scientific">Streptomyces arboris</name>
    <dbReference type="NCBI Taxonomy" id="2600619"/>
    <lineage>
        <taxon>Bacteria</taxon>
        <taxon>Bacillati</taxon>
        <taxon>Actinomycetota</taxon>
        <taxon>Actinomycetes</taxon>
        <taxon>Kitasatosporales</taxon>
        <taxon>Streptomycetaceae</taxon>
        <taxon>Streptomyces</taxon>
    </lineage>
</organism>
<name>A0A5N5EN07_9ACTN</name>
<protein>
    <submittedName>
        <fullName evidence="2">GNAT family N-acetyltransferase</fullName>
    </submittedName>
</protein>
<feature type="domain" description="N-acetyltransferase" evidence="1">
    <location>
        <begin position="22"/>
        <end position="183"/>
    </location>
</feature>
<keyword evidence="3" id="KW-1185">Reference proteome</keyword>
<dbReference type="GO" id="GO:1990189">
    <property type="term" value="F:protein N-terminal-serine acetyltransferase activity"/>
    <property type="evidence" value="ECO:0007669"/>
    <property type="project" value="TreeGrafter"/>
</dbReference>
<sequence length="196" mass="21970">MSEDEEAAPYAARERFWRGEHLAFTPMEPDDAELIQHWRADPVAAQEIGVWPGPLHELHERLVSYVEDRTRDDFLILLPDGTPIGHIALTDEDFVDGTAEAYLLLAPEHRSKGYGADALAALTDLAFGELPLHRVEAVTHTGNAAALATLKRAGFTQEGVRRSSCLHRGRRHDNALLALLRTEWEAQTRPRAWDHV</sequence>
<dbReference type="PROSITE" id="PS51186">
    <property type="entry name" value="GNAT"/>
    <property type="match status" value="1"/>
</dbReference>
<dbReference type="CDD" id="cd04301">
    <property type="entry name" value="NAT_SF"/>
    <property type="match status" value="1"/>
</dbReference>
<dbReference type="InterPro" id="IPR000182">
    <property type="entry name" value="GNAT_dom"/>
</dbReference>
<dbReference type="PANTHER" id="PTHR43441">
    <property type="entry name" value="RIBOSOMAL-PROTEIN-SERINE ACETYLTRANSFERASE"/>
    <property type="match status" value="1"/>
</dbReference>
<reference evidence="2 3" key="1">
    <citation type="submission" date="2019-09" db="EMBL/GenBank/DDBJ databases">
        <authorList>
            <person name="Liu P."/>
        </authorList>
    </citation>
    <scope>NUCLEOTIDE SEQUENCE [LARGE SCALE GENOMIC DNA]</scope>
    <source>
        <strain evidence="2 3">TRM68085</strain>
    </source>
</reference>
<proteinExistence type="predicted"/>
<comment type="caution">
    <text evidence="2">The sequence shown here is derived from an EMBL/GenBank/DDBJ whole genome shotgun (WGS) entry which is preliminary data.</text>
</comment>
<gene>
    <name evidence="2" type="ORF">F5983_17250</name>
</gene>
<dbReference type="AlphaFoldDB" id="A0A5N5EN07"/>
<dbReference type="InterPro" id="IPR016181">
    <property type="entry name" value="Acyl_CoA_acyltransferase"/>
</dbReference>
<dbReference type="InterPro" id="IPR051908">
    <property type="entry name" value="Ribosomal_N-acetyltransferase"/>
</dbReference>
<accession>A0A5N5EN07</accession>
<evidence type="ECO:0000259" key="1">
    <source>
        <dbReference type="PROSITE" id="PS51186"/>
    </source>
</evidence>